<name>A0A4C1VG44_EUMVA</name>
<dbReference type="EMBL" id="BGZK01000331">
    <property type="protein sequence ID" value="GBP37302.1"/>
    <property type="molecule type" value="Genomic_DNA"/>
</dbReference>
<evidence type="ECO:0000313" key="1">
    <source>
        <dbReference type="EMBL" id="GBP37302.1"/>
    </source>
</evidence>
<dbReference type="AlphaFoldDB" id="A0A4C1VG44"/>
<organism evidence="1 2">
    <name type="scientific">Eumeta variegata</name>
    <name type="common">Bagworm moth</name>
    <name type="synonym">Eumeta japonica</name>
    <dbReference type="NCBI Taxonomy" id="151549"/>
    <lineage>
        <taxon>Eukaryota</taxon>
        <taxon>Metazoa</taxon>
        <taxon>Ecdysozoa</taxon>
        <taxon>Arthropoda</taxon>
        <taxon>Hexapoda</taxon>
        <taxon>Insecta</taxon>
        <taxon>Pterygota</taxon>
        <taxon>Neoptera</taxon>
        <taxon>Endopterygota</taxon>
        <taxon>Lepidoptera</taxon>
        <taxon>Glossata</taxon>
        <taxon>Ditrysia</taxon>
        <taxon>Tineoidea</taxon>
        <taxon>Psychidae</taxon>
        <taxon>Oiketicinae</taxon>
        <taxon>Eumeta</taxon>
    </lineage>
</organism>
<gene>
    <name evidence="1" type="ORF">EVAR_35736_1</name>
</gene>
<keyword evidence="2" id="KW-1185">Reference proteome</keyword>
<accession>A0A4C1VG44</accession>
<dbReference type="Proteomes" id="UP000299102">
    <property type="component" value="Unassembled WGS sequence"/>
</dbReference>
<evidence type="ECO:0000313" key="2">
    <source>
        <dbReference type="Proteomes" id="UP000299102"/>
    </source>
</evidence>
<proteinExistence type="predicted"/>
<protein>
    <submittedName>
        <fullName evidence="1">Uncharacterized protein</fullName>
    </submittedName>
</protein>
<sequence length="118" mass="12855">MNSAAVGCRKLKLCEERIRDPGPEKKLIMGSGWKQSVGIRASESTALTSGRCGRSAAAFVGSPRFASGRRGELKMQIPTDWNVDIVGRYASRVTGSVLLRTKPRALASPRREGRPRDL</sequence>
<reference evidence="1 2" key="1">
    <citation type="journal article" date="2019" name="Commun. Biol.">
        <title>The bagworm genome reveals a unique fibroin gene that provides high tensile strength.</title>
        <authorList>
            <person name="Kono N."/>
            <person name="Nakamura H."/>
            <person name="Ohtoshi R."/>
            <person name="Tomita M."/>
            <person name="Numata K."/>
            <person name="Arakawa K."/>
        </authorList>
    </citation>
    <scope>NUCLEOTIDE SEQUENCE [LARGE SCALE GENOMIC DNA]</scope>
</reference>
<comment type="caution">
    <text evidence="1">The sequence shown here is derived from an EMBL/GenBank/DDBJ whole genome shotgun (WGS) entry which is preliminary data.</text>
</comment>